<dbReference type="CDD" id="cd22231">
    <property type="entry name" value="RHH_NikR_HicB-like"/>
    <property type="match status" value="1"/>
</dbReference>
<keyword evidence="2 7" id="KW-0533">Nickel</keyword>
<evidence type="ECO:0000256" key="3">
    <source>
        <dbReference type="ARBA" id="ARBA00022723"/>
    </source>
</evidence>
<dbReference type="InterPro" id="IPR027271">
    <property type="entry name" value="Acetolactate_synth/TF_NikR_C"/>
</dbReference>
<dbReference type="EMBL" id="SDPW01000001">
    <property type="protein sequence ID" value="RXZ53911.1"/>
    <property type="molecule type" value="Genomic_DNA"/>
</dbReference>
<evidence type="ECO:0000259" key="8">
    <source>
        <dbReference type="Pfam" id="PF01402"/>
    </source>
</evidence>
<dbReference type="PANTHER" id="PTHR34719">
    <property type="entry name" value="NICKEL-RESPONSIVE REGULATOR"/>
    <property type="match status" value="1"/>
</dbReference>
<dbReference type="GO" id="GO:0003677">
    <property type="term" value="F:DNA binding"/>
    <property type="evidence" value="ECO:0007669"/>
    <property type="project" value="UniProtKB-KW"/>
</dbReference>
<dbReference type="RefSeq" id="WP_129423757.1">
    <property type="nucleotide sequence ID" value="NZ_DBFAJO010000016.1"/>
</dbReference>
<dbReference type="PANTHER" id="PTHR34719:SF2">
    <property type="entry name" value="NICKEL-RESPONSIVE REGULATOR"/>
    <property type="match status" value="1"/>
</dbReference>
<feature type="binding site" evidence="7">
    <location>
        <position position="100"/>
    </location>
    <ligand>
        <name>Ni(2+)</name>
        <dbReference type="ChEBI" id="CHEBI:49786"/>
    </ligand>
</feature>
<feature type="binding site" evidence="7">
    <location>
        <position position="92"/>
    </location>
    <ligand>
        <name>Ni(2+)</name>
        <dbReference type="ChEBI" id="CHEBI:49786"/>
    </ligand>
</feature>
<proteinExistence type="inferred from homology"/>
<dbReference type="SUPFAM" id="SSF47598">
    <property type="entry name" value="Ribbon-helix-helix"/>
    <property type="match status" value="1"/>
</dbReference>
<evidence type="ECO:0000256" key="6">
    <source>
        <dbReference type="ARBA" id="ARBA00023163"/>
    </source>
</evidence>
<dbReference type="Pfam" id="PF01402">
    <property type="entry name" value="RHH_1"/>
    <property type="match status" value="1"/>
</dbReference>
<keyword evidence="4 7" id="KW-0805">Transcription regulation</keyword>
<name>A0A4Q2K1Q5_9ACTN</name>
<feature type="domain" description="Ribbon-helix-helix protein CopG" evidence="8">
    <location>
        <begin position="6"/>
        <end position="46"/>
    </location>
</feature>
<keyword evidence="3 7" id="KW-0479">Metal-binding</keyword>
<dbReference type="InterPro" id="IPR010985">
    <property type="entry name" value="Ribbon_hlx_hlx"/>
</dbReference>
<dbReference type="InterPro" id="IPR050192">
    <property type="entry name" value="CopG/NikR_regulator"/>
</dbReference>
<evidence type="ECO:0000256" key="2">
    <source>
        <dbReference type="ARBA" id="ARBA00022596"/>
    </source>
</evidence>
<keyword evidence="6 7" id="KW-0804">Transcription</keyword>
<feature type="binding site" evidence="7">
    <location>
        <position position="81"/>
    </location>
    <ligand>
        <name>Ni(2+)</name>
        <dbReference type="ChEBI" id="CHEBI:49786"/>
    </ligand>
</feature>
<dbReference type="Gene3D" id="3.30.70.1150">
    <property type="entry name" value="ACT-like. Chain A, domain 2"/>
    <property type="match status" value="1"/>
</dbReference>
<protein>
    <recommendedName>
        <fullName evidence="7">Putative nickel-responsive regulator</fullName>
    </recommendedName>
</protein>
<keyword evidence="11" id="KW-1185">Reference proteome</keyword>
<dbReference type="Proteomes" id="UP000293345">
    <property type="component" value="Unassembled WGS sequence"/>
</dbReference>
<dbReference type="GO" id="GO:0003700">
    <property type="term" value="F:DNA-binding transcription factor activity"/>
    <property type="evidence" value="ECO:0007669"/>
    <property type="project" value="UniProtKB-UniRule"/>
</dbReference>
<accession>A0A4Q2K1Q5</accession>
<keyword evidence="5 7" id="KW-0238">DNA-binding</keyword>
<dbReference type="NCBIfam" id="NF002169">
    <property type="entry name" value="PRK01002.1"/>
    <property type="match status" value="1"/>
</dbReference>
<dbReference type="NCBIfam" id="NF003381">
    <property type="entry name" value="PRK04460.1"/>
    <property type="match status" value="1"/>
</dbReference>
<feature type="binding site" evidence="7">
    <location>
        <position position="94"/>
    </location>
    <ligand>
        <name>Ni(2+)</name>
        <dbReference type="ChEBI" id="CHEBI:49786"/>
    </ligand>
</feature>
<dbReference type="GO" id="GO:0016151">
    <property type="term" value="F:nickel cation binding"/>
    <property type="evidence" value="ECO:0007669"/>
    <property type="project" value="UniProtKB-UniRule"/>
</dbReference>
<evidence type="ECO:0000313" key="10">
    <source>
        <dbReference type="EMBL" id="RXZ53911.1"/>
    </source>
</evidence>
<dbReference type="InterPro" id="IPR002145">
    <property type="entry name" value="CopG"/>
</dbReference>
<dbReference type="SUPFAM" id="SSF55021">
    <property type="entry name" value="ACT-like"/>
    <property type="match status" value="1"/>
</dbReference>
<dbReference type="InterPro" id="IPR022988">
    <property type="entry name" value="Ni_resp_reg_NikR"/>
</dbReference>
<evidence type="ECO:0000256" key="4">
    <source>
        <dbReference type="ARBA" id="ARBA00023015"/>
    </source>
</evidence>
<evidence type="ECO:0000256" key="1">
    <source>
        <dbReference type="ARBA" id="ARBA00008478"/>
    </source>
</evidence>
<comment type="similarity">
    <text evidence="1 7">Belongs to the transcriptional regulatory CopG/NikR family.</text>
</comment>
<sequence>MSKDLMRFSVAMPEDLLVRFDHLVARRGLAKNRSEVVRDLVRDALVEDECATPGIEVAGTLTIVFDHHANDLQEKLHAIQHEYFGNIVSSMHVHLDAHMCLEVIVLRGETGLVQDIANLILGTKGVQNGKLVLTVTEHRHEH</sequence>
<evidence type="ECO:0000256" key="7">
    <source>
        <dbReference type="HAMAP-Rule" id="MF_00476"/>
    </source>
</evidence>
<organism evidence="10 11">
    <name type="scientific">Senegalimassilia faecalis</name>
    <dbReference type="NCBI Taxonomy" id="2509433"/>
    <lineage>
        <taxon>Bacteria</taxon>
        <taxon>Bacillati</taxon>
        <taxon>Actinomycetota</taxon>
        <taxon>Coriobacteriia</taxon>
        <taxon>Coriobacteriales</taxon>
        <taxon>Coriobacteriaceae</taxon>
        <taxon>Senegalimassilia</taxon>
    </lineage>
</organism>
<dbReference type="Pfam" id="PF08753">
    <property type="entry name" value="NikR_C"/>
    <property type="match status" value="1"/>
</dbReference>
<dbReference type="InterPro" id="IPR013321">
    <property type="entry name" value="Arc_rbn_hlx_hlx"/>
</dbReference>
<dbReference type="NCBIfam" id="NF002815">
    <property type="entry name" value="PRK02967.1"/>
    <property type="match status" value="1"/>
</dbReference>
<reference evidence="10 11" key="1">
    <citation type="submission" date="2019-01" db="EMBL/GenBank/DDBJ databases">
        <title>Senegalimassilia sp. nov. KGMB04484 isolated human feces.</title>
        <authorList>
            <person name="Han K.-I."/>
            <person name="Kim J.-S."/>
            <person name="Lee K.C."/>
            <person name="Suh M.K."/>
            <person name="Eom M.K."/>
            <person name="Lee J.H."/>
            <person name="Park S.-H."/>
            <person name="Kang S.W."/>
            <person name="Park J.-E."/>
            <person name="Oh B.S."/>
            <person name="Yu S.Y."/>
            <person name="Choi S.-H."/>
            <person name="Lee D.H."/>
            <person name="Yoon H."/>
            <person name="Kim B.-Y."/>
            <person name="Lee J.H."/>
            <person name="Lee J.-S."/>
        </authorList>
    </citation>
    <scope>NUCLEOTIDE SEQUENCE [LARGE SCALE GENOMIC DNA]</scope>
    <source>
        <strain evidence="10 11">KGMB04484</strain>
    </source>
</reference>
<evidence type="ECO:0000256" key="5">
    <source>
        <dbReference type="ARBA" id="ARBA00023125"/>
    </source>
</evidence>
<comment type="caution">
    <text evidence="10">The sequence shown here is derived from an EMBL/GenBank/DDBJ whole genome shotgun (WGS) entry which is preliminary data.</text>
</comment>
<feature type="domain" description="Transcription factor NikR nickel binding C-terminal" evidence="9">
    <location>
        <begin position="58"/>
        <end position="134"/>
    </location>
</feature>
<comment type="cofactor">
    <cofactor evidence="7">
        <name>Ni(2+)</name>
        <dbReference type="ChEBI" id="CHEBI:49786"/>
    </cofactor>
    <text evidence="7">Binds 1 nickel ion per subunit.</text>
</comment>
<gene>
    <name evidence="10" type="primary">nikR</name>
    <name evidence="10" type="ORF">ET524_05000</name>
</gene>
<dbReference type="InterPro" id="IPR045865">
    <property type="entry name" value="ACT-like_dom_sf"/>
</dbReference>
<dbReference type="AlphaFoldDB" id="A0A4Q2K1Q5"/>
<comment type="function">
    <text evidence="7">Transcriptional regulator.</text>
</comment>
<dbReference type="GO" id="GO:0010045">
    <property type="term" value="P:response to nickel cation"/>
    <property type="evidence" value="ECO:0007669"/>
    <property type="project" value="InterPro"/>
</dbReference>
<evidence type="ECO:0000259" key="9">
    <source>
        <dbReference type="Pfam" id="PF08753"/>
    </source>
</evidence>
<evidence type="ECO:0000313" key="11">
    <source>
        <dbReference type="Proteomes" id="UP000293345"/>
    </source>
</evidence>
<dbReference type="OrthoDB" id="9806294at2"/>
<dbReference type="InterPro" id="IPR014864">
    <property type="entry name" value="TF_NikR_Ni-bd_C"/>
</dbReference>
<dbReference type="HAMAP" id="MF_00476">
    <property type="entry name" value="NikR"/>
    <property type="match status" value="1"/>
</dbReference>
<dbReference type="Gene3D" id="1.10.1220.10">
    <property type="entry name" value="Met repressor-like"/>
    <property type="match status" value="1"/>
</dbReference>